<evidence type="ECO:0000256" key="2">
    <source>
        <dbReference type="ARBA" id="ARBA00023125"/>
    </source>
</evidence>
<dbReference type="CDD" id="cd10017">
    <property type="entry name" value="B3_DNA"/>
    <property type="match status" value="1"/>
</dbReference>
<reference evidence="6" key="1">
    <citation type="submission" date="2024-02" db="EMBL/GenBank/DDBJ databases">
        <authorList>
            <consortium name="ELIXIR-Norway"/>
            <consortium name="Elixir Norway"/>
        </authorList>
    </citation>
    <scope>NUCLEOTIDE SEQUENCE</scope>
</reference>
<dbReference type="InterPro" id="IPR044837">
    <property type="entry name" value="REM16-like"/>
</dbReference>
<protein>
    <recommendedName>
        <fullName evidence="5">TF-B3 domain-containing protein</fullName>
    </recommendedName>
</protein>
<sequence>MKKSNVYQNFIVKIPPAFRQAHIPCEVTDLKLQDAVGQQTHAFLSGEVLTGGWQQFSLHHLLEEGDTCVFELITNKTEDLTFTVHIFHVVEVDHSKVQWQDHYMILSRGDLGQTYDSGKIKPFKSFKNRFPIPYQASNNTSLLWYSIKRGSAHIIVLSSYSAYGEEQ</sequence>
<keyword evidence="1" id="KW-0805">Transcription regulation</keyword>
<accession>A0ABP0W126</accession>
<proteinExistence type="predicted"/>
<evidence type="ECO:0000256" key="3">
    <source>
        <dbReference type="ARBA" id="ARBA00023163"/>
    </source>
</evidence>
<evidence type="ECO:0000313" key="6">
    <source>
        <dbReference type="EMBL" id="CAK9260132.1"/>
    </source>
</evidence>
<keyword evidence="2" id="KW-0238">DNA-binding</keyword>
<feature type="domain" description="TF-B3" evidence="5">
    <location>
        <begin position="1"/>
        <end position="90"/>
    </location>
</feature>
<evidence type="ECO:0000256" key="4">
    <source>
        <dbReference type="ARBA" id="ARBA00023242"/>
    </source>
</evidence>
<evidence type="ECO:0000313" key="7">
    <source>
        <dbReference type="Proteomes" id="UP001497444"/>
    </source>
</evidence>
<keyword evidence="3" id="KW-0804">Transcription</keyword>
<name>A0ABP0W126_9BRYO</name>
<evidence type="ECO:0000259" key="5">
    <source>
        <dbReference type="PROSITE" id="PS50863"/>
    </source>
</evidence>
<dbReference type="Gene3D" id="2.40.330.10">
    <property type="entry name" value="DNA-binding pseudobarrel domain"/>
    <property type="match status" value="1"/>
</dbReference>
<dbReference type="Pfam" id="PF02362">
    <property type="entry name" value="B3"/>
    <property type="match status" value="1"/>
</dbReference>
<dbReference type="InterPro" id="IPR029052">
    <property type="entry name" value="Metallo-depent_PP-like"/>
</dbReference>
<dbReference type="PANTHER" id="PTHR31391:SF106">
    <property type="entry name" value="B3 DOMAIN-CONTAINING PROTEIN OS01G0723500"/>
    <property type="match status" value="1"/>
</dbReference>
<dbReference type="Proteomes" id="UP001497444">
    <property type="component" value="Chromosome 13"/>
</dbReference>
<dbReference type="SUPFAM" id="SSF101936">
    <property type="entry name" value="DNA-binding pseudobarrel domain"/>
    <property type="match status" value="1"/>
</dbReference>
<evidence type="ECO:0000256" key="1">
    <source>
        <dbReference type="ARBA" id="ARBA00023015"/>
    </source>
</evidence>
<dbReference type="EMBL" id="OZ020108">
    <property type="protein sequence ID" value="CAK9260132.1"/>
    <property type="molecule type" value="Genomic_DNA"/>
</dbReference>
<dbReference type="PROSITE" id="PS50863">
    <property type="entry name" value="B3"/>
    <property type="match status" value="1"/>
</dbReference>
<dbReference type="Gene3D" id="3.60.21.10">
    <property type="match status" value="1"/>
</dbReference>
<organism evidence="6 7">
    <name type="scientific">Sphagnum jensenii</name>
    <dbReference type="NCBI Taxonomy" id="128206"/>
    <lineage>
        <taxon>Eukaryota</taxon>
        <taxon>Viridiplantae</taxon>
        <taxon>Streptophyta</taxon>
        <taxon>Embryophyta</taxon>
        <taxon>Bryophyta</taxon>
        <taxon>Sphagnophytina</taxon>
        <taxon>Sphagnopsida</taxon>
        <taxon>Sphagnales</taxon>
        <taxon>Sphagnaceae</taxon>
        <taxon>Sphagnum</taxon>
    </lineage>
</organism>
<dbReference type="InterPro" id="IPR003340">
    <property type="entry name" value="B3_DNA-bd"/>
</dbReference>
<keyword evidence="7" id="KW-1185">Reference proteome</keyword>
<dbReference type="InterPro" id="IPR015300">
    <property type="entry name" value="DNA-bd_pseudobarrel_sf"/>
</dbReference>
<keyword evidence="4" id="KW-0539">Nucleus</keyword>
<gene>
    <name evidence="6" type="ORF">CSSPJE1EN1_LOCUS5610</name>
</gene>
<dbReference type="PANTHER" id="PTHR31391">
    <property type="entry name" value="B3 DOMAIN-CONTAINING PROTEIN OS11G0197600-RELATED"/>
    <property type="match status" value="1"/>
</dbReference>